<dbReference type="GO" id="GO:0047869">
    <property type="term" value="F:dimethylpropiothetin dethiomethylase activity"/>
    <property type="evidence" value="ECO:0007669"/>
    <property type="project" value="InterPro"/>
</dbReference>
<evidence type="ECO:0000313" key="2">
    <source>
        <dbReference type="Proteomes" id="UP000182985"/>
    </source>
</evidence>
<protein>
    <submittedName>
        <fullName evidence="1">Transcriptional regulator</fullName>
    </submittedName>
</protein>
<dbReference type="OrthoDB" id="9083851at2"/>
<dbReference type="AlphaFoldDB" id="A0A1J6HI60"/>
<name>A0A1J6HI60_9HYPH</name>
<dbReference type="InterPro" id="IPR031723">
    <property type="entry name" value="DMSP_lyase"/>
</dbReference>
<dbReference type="InterPro" id="IPR011051">
    <property type="entry name" value="RmlC_Cupin_sf"/>
</dbReference>
<dbReference type="Gene3D" id="2.60.120.10">
    <property type="entry name" value="Jelly Rolls"/>
    <property type="match status" value="1"/>
</dbReference>
<dbReference type="RefSeq" id="WP_071632986.1">
    <property type="nucleotide sequence ID" value="NZ_JBCAUP010000012.1"/>
</dbReference>
<proteinExistence type="predicted"/>
<keyword evidence="2" id="KW-1185">Reference proteome</keyword>
<dbReference type="Proteomes" id="UP000182985">
    <property type="component" value="Unassembled WGS sequence"/>
</dbReference>
<dbReference type="EMBL" id="MOEC01000020">
    <property type="protein sequence ID" value="OIS92083.1"/>
    <property type="molecule type" value="Genomic_DNA"/>
</dbReference>
<evidence type="ECO:0000313" key="1">
    <source>
        <dbReference type="EMBL" id="OIS92083.1"/>
    </source>
</evidence>
<accession>A0A1J6HI60</accession>
<reference evidence="1 2" key="1">
    <citation type="submission" date="2016-10" db="EMBL/GenBank/DDBJ databases">
        <title>The Draft Genome Sequence of the Potato Rhizosphere Bacteria Ochrobactrum sp. IPA7.2.</title>
        <authorList>
            <person name="Gogoleva N.E."/>
            <person name="Khlopko Y.A."/>
            <person name="Burygin G.L."/>
            <person name="Plotnikov A.O."/>
        </authorList>
    </citation>
    <scope>NUCLEOTIDE SEQUENCE [LARGE SCALE GENOMIC DNA]</scope>
    <source>
        <strain evidence="1 2">IPA7.2</strain>
    </source>
</reference>
<sequence>MTVRDEALQAFLDAAEAAFGQFAGHGESRRSIGQIFDVLKTPGEQRAGEGTQLPVCQHLDAAFAIDVKDPLLRRLIATFQAIAPRLDWRRRVDPDSSASANYADGHGNAMVVGAGGIEQRGDVWIGATLLAPNVRYPDHNHAPEEVYLVCSDGEFSQADGDWFSPGIGGSFYNVPGIKHAMRSLDMPLFAFWALLVKRPVDEKNET</sequence>
<comment type="caution">
    <text evidence="1">The sequence shown here is derived from an EMBL/GenBank/DDBJ whole genome shotgun (WGS) entry which is preliminary data.</text>
</comment>
<gene>
    <name evidence="1" type="ORF">BLA27_18430</name>
</gene>
<dbReference type="Pfam" id="PF16867">
    <property type="entry name" value="DMSP_lyase"/>
    <property type="match status" value="1"/>
</dbReference>
<dbReference type="InterPro" id="IPR014710">
    <property type="entry name" value="RmlC-like_jellyroll"/>
</dbReference>
<organism evidence="1 2">
    <name type="scientific">Brucella cytisi</name>
    <dbReference type="NCBI Taxonomy" id="407152"/>
    <lineage>
        <taxon>Bacteria</taxon>
        <taxon>Pseudomonadati</taxon>
        <taxon>Pseudomonadota</taxon>
        <taxon>Alphaproteobacteria</taxon>
        <taxon>Hyphomicrobiales</taxon>
        <taxon>Brucellaceae</taxon>
        <taxon>Brucella/Ochrobactrum group</taxon>
        <taxon>Brucella</taxon>
    </lineage>
</organism>
<dbReference type="SUPFAM" id="SSF51182">
    <property type="entry name" value="RmlC-like cupins"/>
    <property type="match status" value="1"/>
</dbReference>